<evidence type="ECO:0000313" key="8">
    <source>
        <dbReference type="Proteomes" id="UP000013776"/>
    </source>
</evidence>
<feature type="transmembrane region" description="Helical" evidence="6">
    <location>
        <begin position="303"/>
        <end position="322"/>
    </location>
</feature>
<keyword evidence="4 6" id="KW-1133">Transmembrane helix</keyword>
<dbReference type="InterPro" id="IPR045069">
    <property type="entry name" value="MATE_euk"/>
</dbReference>
<dbReference type="OrthoDB" id="2126698at2759"/>
<protein>
    <submittedName>
        <fullName evidence="7">Uncharacterized transporter C4B3.13</fullName>
    </submittedName>
</protein>
<dbReference type="eggNOG" id="KOG1347">
    <property type="taxonomic scope" value="Eukaryota"/>
</dbReference>
<dbReference type="CDD" id="cd13132">
    <property type="entry name" value="MATE_eukaryotic"/>
    <property type="match status" value="1"/>
</dbReference>
<keyword evidence="5 6" id="KW-0472">Membrane</keyword>
<feature type="transmembrane region" description="Helical" evidence="6">
    <location>
        <begin position="273"/>
        <end position="291"/>
    </location>
</feature>
<organism evidence="7 8">
    <name type="scientific">Taphrina deformans (strain PYCC 5710 / ATCC 11124 / CBS 356.35 / IMI 108563 / JCM 9778 / NBRC 8474)</name>
    <name type="common">Peach leaf curl fungus</name>
    <name type="synonym">Lalaria deformans</name>
    <dbReference type="NCBI Taxonomy" id="1097556"/>
    <lineage>
        <taxon>Eukaryota</taxon>
        <taxon>Fungi</taxon>
        <taxon>Dikarya</taxon>
        <taxon>Ascomycota</taxon>
        <taxon>Taphrinomycotina</taxon>
        <taxon>Taphrinomycetes</taxon>
        <taxon>Taphrinales</taxon>
        <taxon>Taphrinaceae</taxon>
        <taxon>Taphrina</taxon>
    </lineage>
</organism>
<dbReference type="GO" id="GO:0042910">
    <property type="term" value="F:xenobiotic transmembrane transporter activity"/>
    <property type="evidence" value="ECO:0007669"/>
    <property type="project" value="InterPro"/>
</dbReference>
<keyword evidence="8" id="KW-1185">Reference proteome</keyword>
<comment type="caution">
    <text evidence="7">The sequence shown here is derived from an EMBL/GenBank/DDBJ whole genome shotgun (WGS) entry which is preliminary data.</text>
</comment>
<dbReference type="Pfam" id="PF01554">
    <property type="entry name" value="MatE"/>
    <property type="match status" value="2"/>
</dbReference>
<dbReference type="NCBIfam" id="TIGR00797">
    <property type="entry name" value="matE"/>
    <property type="match status" value="1"/>
</dbReference>
<feature type="transmembrane region" description="Helical" evidence="6">
    <location>
        <begin position="328"/>
        <end position="354"/>
    </location>
</feature>
<evidence type="ECO:0000313" key="7">
    <source>
        <dbReference type="EMBL" id="CCG82375.1"/>
    </source>
</evidence>
<feature type="transmembrane region" description="Helical" evidence="6">
    <location>
        <begin position="455"/>
        <end position="476"/>
    </location>
</feature>
<evidence type="ECO:0000256" key="5">
    <source>
        <dbReference type="ARBA" id="ARBA00023136"/>
    </source>
</evidence>
<dbReference type="VEuPathDB" id="FungiDB:TAPDE_002322"/>
<dbReference type="GO" id="GO:1990961">
    <property type="term" value="P:xenobiotic detoxification by transmembrane export across the plasma membrane"/>
    <property type="evidence" value="ECO:0007669"/>
    <property type="project" value="InterPro"/>
</dbReference>
<dbReference type="GO" id="GO:0015297">
    <property type="term" value="F:antiporter activity"/>
    <property type="evidence" value="ECO:0007669"/>
    <property type="project" value="InterPro"/>
</dbReference>
<dbReference type="Proteomes" id="UP000013776">
    <property type="component" value="Unassembled WGS sequence"/>
</dbReference>
<feature type="transmembrane region" description="Helical" evidence="6">
    <location>
        <begin position="236"/>
        <end position="253"/>
    </location>
</feature>
<dbReference type="PANTHER" id="PTHR11206">
    <property type="entry name" value="MULTIDRUG RESISTANCE PROTEIN"/>
    <property type="match status" value="1"/>
</dbReference>
<evidence type="ECO:0000256" key="3">
    <source>
        <dbReference type="ARBA" id="ARBA00022692"/>
    </source>
</evidence>
<comment type="subcellular location">
    <subcellularLocation>
        <location evidence="1">Membrane</location>
        <topology evidence="1">Multi-pass membrane protein</topology>
    </subcellularLocation>
</comment>
<comment type="similarity">
    <text evidence="2">Belongs to the multi antimicrobial extrusion (MATE) (TC 2.A.66.1) family.</text>
</comment>
<feature type="transmembrane region" description="Helical" evidence="6">
    <location>
        <begin position="556"/>
        <end position="576"/>
    </location>
</feature>
<evidence type="ECO:0000256" key="1">
    <source>
        <dbReference type="ARBA" id="ARBA00004141"/>
    </source>
</evidence>
<evidence type="ECO:0000256" key="4">
    <source>
        <dbReference type="ARBA" id="ARBA00022989"/>
    </source>
</evidence>
<dbReference type="AlphaFoldDB" id="R4X9I1"/>
<evidence type="ECO:0000256" key="6">
    <source>
        <dbReference type="SAM" id="Phobius"/>
    </source>
</evidence>
<gene>
    <name evidence="7" type="ORF">TAPDE_002322</name>
</gene>
<keyword evidence="3 6" id="KW-0812">Transmembrane</keyword>
<name>R4X9I1_TAPDE</name>
<feature type="transmembrane region" description="Helical" evidence="6">
    <location>
        <begin position="529"/>
        <end position="550"/>
    </location>
</feature>
<dbReference type="GO" id="GO:0016020">
    <property type="term" value="C:membrane"/>
    <property type="evidence" value="ECO:0007669"/>
    <property type="project" value="UniProtKB-SubCell"/>
</dbReference>
<dbReference type="STRING" id="1097556.R4X9I1"/>
<evidence type="ECO:0000256" key="2">
    <source>
        <dbReference type="ARBA" id="ARBA00010199"/>
    </source>
</evidence>
<accession>R4X9I1</accession>
<sequence length="604" mass="66452">MLEVLKDDLIGSHKRRDSNDSERTVSALHLSESYSRPVFVLGSRPLLFNTIEDVLPQGYLTRDERTEFDSQEQVLLENNDLLPNQSHALDVVMEEEEPIDETSSLLTRQYSHQLHNDDGQQAVREIPRAERRKLWEEAVEAQKVKTSWKYEARLLSSSATPLIATFALQYSMQFASIFSLGHLGRTELASASLGSMSQSITLIAFAQGIATALDTLCAQSFGANQPHLVGLHLQRCLLLLWLCLVPIAAIWFTSEQIFLHLNQTPEVARLASLYLKVLFIGAPGYIGFEALKRFTASQGNFRVSTYAVCITAPINAILNYVLVWHPDIGLGFAGAPLAMSISYWLSFLLMIGFVKYGKSRHAWHGFSSAAFKHWMPMLQLALPGCLMTCSEWFAYEIMAFSSSFLGVVPLGAQAVLSTTGSLTYQIPFAVAVGISSRVGNLLGAGLAGPARTATLVGVVLSGMIGCLVGTAIFALRYDWGRLFSDDFEVVTLAARLLPLCALFNLADCIQVITAGILRGQGRQHIGGILNLVGYYLMAIPLGLVLCFKVGLGLAGLWIGMCVAIWVISLIQAYYVLSVDWEVLVEEVQLRIAGRTQVAQERHLE</sequence>
<reference evidence="7 8" key="1">
    <citation type="journal article" date="2013" name="MBio">
        <title>Genome sequencing of the plant pathogen Taphrina deformans, the causal agent of peach leaf curl.</title>
        <authorList>
            <person name="Cisse O.H."/>
            <person name="Almeida J.M.G.C.F."/>
            <person name="Fonseca A."/>
            <person name="Kumar A.A."/>
            <person name="Salojaervi J."/>
            <person name="Overmyer K."/>
            <person name="Hauser P.M."/>
            <person name="Pagni M."/>
        </authorList>
    </citation>
    <scope>NUCLEOTIDE SEQUENCE [LARGE SCALE GENOMIC DNA]</scope>
    <source>
        <strain evidence="8">PYCC 5710 / ATCC 11124 / CBS 356.35 / IMI 108563 / JCM 9778 / NBRC 8474</strain>
    </source>
</reference>
<dbReference type="InterPro" id="IPR002528">
    <property type="entry name" value="MATE_fam"/>
</dbReference>
<proteinExistence type="inferred from homology"/>
<dbReference type="EMBL" id="CAHR02000082">
    <property type="protein sequence ID" value="CCG82375.1"/>
    <property type="molecule type" value="Genomic_DNA"/>
</dbReference>